<protein>
    <submittedName>
        <fullName evidence="1">Uncharacterized protein</fullName>
    </submittedName>
</protein>
<gene>
    <name evidence="1" type="ORF">SPPG_03072</name>
</gene>
<dbReference type="EMBL" id="KQ257454">
    <property type="protein sequence ID" value="KND01258.1"/>
    <property type="molecule type" value="Genomic_DNA"/>
</dbReference>
<dbReference type="VEuPathDB" id="FungiDB:SPPG_03072"/>
<dbReference type="eggNOG" id="ENOG502SJTG">
    <property type="taxonomic scope" value="Eukaryota"/>
</dbReference>
<proteinExistence type="predicted"/>
<dbReference type="RefSeq" id="XP_016609297.1">
    <property type="nucleotide sequence ID" value="XM_016751357.1"/>
</dbReference>
<keyword evidence="2" id="KW-1185">Reference proteome</keyword>
<accession>A0A0L0HJQ0</accession>
<evidence type="ECO:0000313" key="2">
    <source>
        <dbReference type="Proteomes" id="UP000053201"/>
    </source>
</evidence>
<name>A0A0L0HJQ0_SPIPD</name>
<organism evidence="1 2">
    <name type="scientific">Spizellomyces punctatus (strain DAOM BR117)</name>
    <dbReference type="NCBI Taxonomy" id="645134"/>
    <lineage>
        <taxon>Eukaryota</taxon>
        <taxon>Fungi</taxon>
        <taxon>Fungi incertae sedis</taxon>
        <taxon>Chytridiomycota</taxon>
        <taxon>Chytridiomycota incertae sedis</taxon>
        <taxon>Chytridiomycetes</taxon>
        <taxon>Spizellomycetales</taxon>
        <taxon>Spizellomycetaceae</taxon>
        <taxon>Spizellomyces</taxon>
    </lineage>
</organism>
<dbReference type="InParanoid" id="A0A0L0HJQ0"/>
<evidence type="ECO:0000313" key="1">
    <source>
        <dbReference type="EMBL" id="KND01258.1"/>
    </source>
</evidence>
<dbReference type="Proteomes" id="UP000053201">
    <property type="component" value="Unassembled WGS sequence"/>
</dbReference>
<sequence>MTFHPPLPQSENDFMALLESRSYSARGQLTARLAHVYRDDDALSTLIKLLLTTKPVVYSIPIVQPTEANSDLEADGGIPVPNMVYRNLIVPQTDAAAKYFQREAALAMATIAGNQMDLLLENLVDPSTIGKPRVITYCARKASDTQLTAVYAKCVPAVQKPLIEALRKSSRPDLVNKLLGENPAFEIKEPIVPVCVRLERDLKASNEWDRAKVWMSYQSAFASVKGRHQVQHQHDPVFTLNGPLSDTLLRLQEEYPPLFFGGVHDPTSRFPMLAYILKRLFVPLLLADPPRIMKILQNTSWAVEGSGEQSRYILQDTFKLLTSSKQVQKFWRNQPDQTGLVGDLVESLMSVGNGALLKAGLLPAEQLFICRAPVLMRLIRAAINFLPESQSKSIPASSKKEVHNIFRFAVGGLNILGNRLITTSTRRDRVSATDMFHQMYSTLLTAIVKRAMAVLPLLCTNDYGFHKLLYKSIFLLIDINALDAYPPLAEELFSLVQSIFWPSGTGVQPWVACIGSLVVRLLAPTSPSIFDFPNDDVDSPFSSVPPFSNQTAFNALLKYYPPNINIRAMEYWTNIAQGKIATPSKWEISFRFAQPSLTKEKRVFLTNRQREELFFLIRDKINLSMFKSEPGIILAALDVLAPTPELRHEVAWRMYNHEDATDADRQMIGQYLDVERWDVREEFQKAAKKAVFEDRLNVYKVLLNAARKRRSVRAWIEALKFMVPRMTNEIHPNLLMLVPHLNWEGWSGTVPKQCLDDAMEDEAKELAALYLKLDAQNFSAVTIVWPLAGFISNIANEAIARFISTPLHPLFCFGVEIAWRRVLHTAGEGQAIHQFNIPLVEPKYYCGALSERSENCEFLRRKAVRLSRTVGEDLGTGKQRYRWGLASIRYGKEEEFVTAVIGLYRDRFKVNDAANCERSLLFRQVCLDAAKALGVRWVLSRTLLSYADSLLEELQSAPRVLVGGGETVLDWSATWITRNKEDTPHWRDPRELIMTLSSLFDQPWIRKNRVMLPWYNTFRTLRLESTYAVEEVNALFNECQSLEGKVDFKRTDALVVALVAISPSAIALEQVQTHLCDFRQDLLKEAYLTGREHFSGVFNQMRNSTGATAPVPLNPAFPSRLFPRQCRLLAQRYLSITKDSSLPISQRIDSAEKYAQLPVTNLSHLADLLATPRLPSRVAEAILMFLPRMVEPACGIQLLLAPGYLSSDLARTSVHAAKQSLNFVPIEKVSDYIVPLFPHPPSKQQRVTVQKELVRLASEYIRNSECRALLMNLWQRDSLHIDVRMVVLQVAIRIISTGGWEVMDPQVNNMAWTIVADAAADAKHRATGAAIPLLAAIPCGAQFMDSGILRKGWVHSSTLSNIAFIQIEKGQQSRYLDIALRPLCSQIEIDEKDPGRENARLVKHLAYQTINSSWITPQNAHSLATEWRSAATRIMLDDSMLGLWQTLMTGLGECAARDSSPTGPWRELIAIVDMLAEVLADAGESRHRRKLARTRIQQLCLESEYLFLRISDWCDATNRVELVRPLKDHNLQDFFWRTILDREFALFQPTLDIPQSEIKPQILEILEHLVVYANMYAEDPSYAVERVLRLVTAMPTIATKQAVLEIVLQGEGEVGQFVFLDSIQLACLGMGGLPALWDNESSGDHLRGLATRFVERISSNDRETQVFYRREWKGIATIIEAIMQSHTMESHKGLLDVSNLRRGPNLLMPLFIRAKAAGWEGPDADILLHIVMANPDITFARLPSEICGFLHTQYVRGRIDLQEAKTIMSRLVLYVHRAAILFACKTSAEVFKVVEHDLSPAAVIVIEAILNGRLHSVNLTPLVLQHDIPFSIVAGVTFRFISDVGADGGDIEGRDGKDTTKKMHHRWQGLLENWGGYLKSMVQATETDARMTPAIQRMYSELGNELLSSYPRFTVLNPEAYIRHMRTCLAAPHSTLSPVQIATQIISALDPVQESESPNRWQWAPPLLLGLDYVQRFLDDIRDDVNIEGEREGRLVDMIAARVLLGWSSIISTALGKAMLEAEGQERVKRKYLEILDRVDAGAGRAIAMEIAPII</sequence>
<dbReference type="OrthoDB" id="2162507at2759"/>
<reference evidence="1 2" key="1">
    <citation type="submission" date="2009-08" db="EMBL/GenBank/DDBJ databases">
        <title>The Genome Sequence of Spizellomyces punctatus strain DAOM BR117.</title>
        <authorList>
            <consortium name="The Broad Institute Genome Sequencing Platform"/>
            <person name="Russ C."/>
            <person name="Cuomo C."/>
            <person name="Shea T."/>
            <person name="Young S.K."/>
            <person name="Zeng Q."/>
            <person name="Koehrsen M."/>
            <person name="Haas B."/>
            <person name="Borodovsky M."/>
            <person name="Guigo R."/>
            <person name="Alvarado L."/>
            <person name="Berlin A."/>
            <person name="Bochicchio J."/>
            <person name="Borenstein D."/>
            <person name="Chapman S."/>
            <person name="Chen Z."/>
            <person name="Engels R."/>
            <person name="Freedman E."/>
            <person name="Gellesch M."/>
            <person name="Goldberg J."/>
            <person name="Griggs A."/>
            <person name="Gujja S."/>
            <person name="Heiman D."/>
            <person name="Hepburn T."/>
            <person name="Howarth C."/>
            <person name="Jen D."/>
            <person name="Larson L."/>
            <person name="Lewis B."/>
            <person name="Mehta T."/>
            <person name="Park D."/>
            <person name="Pearson M."/>
            <person name="Roberts A."/>
            <person name="Saif S."/>
            <person name="Shenoy N."/>
            <person name="Sisk P."/>
            <person name="Stolte C."/>
            <person name="Sykes S."/>
            <person name="Thomson T."/>
            <person name="Walk T."/>
            <person name="White J."/>
            <person name="Yandava C."/>
            <person name="Burger G."/>
            <person name="Gray M.W."/>
            <person name="Holland P.W.H."/>
            <person name="King N."/>
            <person name="Lang F.B.F."/>
            <person name="Roger A.J."/>
            <person name="Ruiz-Trillo I."/>
            <person name="Lander E."/>
            <person name="Nusbaum C."/>
        </authorList>
    </citation>
    <scope>NUCLEOTIDE SEQUENCE [LARGE SCALE GENOMIC DNA]</scope>
    <source>
        <strain evidence="1 2">DAOM BR117</strain>
    </source>
</reference>
<dbReference type="GeneID" id="27686619"/>